<evidence type="ECO:0000313" key="2">
    <source>
        <dbReference type="EMBL" id="QCK86571.1"/>
    </source>
</evidence>
<proteinExistence type="predicted"/>
<accession>A0A4D7QIV1</accession>
<dbReference type="GO" id="GO:0006275">
    <property type="term" value="P:regulation of DNA replication"/>
    <property type="evidence" value="ECO:0007669"/>
    <property type="project" value="InterPro"/>
</dbReference>
<protein>
    <submittedName>
        <fullName evidence="2">Chromosomal replication initiator DnaA</fullName>
    </submittedName>
</protein>
<dbReference type="SMART" id="SM00760">
    <property type="entry name" value="Bac_DnaA_C"/>
    <property type="match status" value="1"/>
</dbReference>
<dbReference type="Pfam" id="PF08299">
    <property type="entry name" value="Bac_DnaA_C"/>
    <property type="match status" value="1"/>
</dbReference>
<keyword evidence="3" id="KW-1185">Reference proteome</keyword>
<sequence length="121" mass="13337">MTPTLPLSLAPDVLPDARLRVIVALVAWAESVAVDALFQPSRGDQPVADARHLAIYLAHVMIGIDMTRLGRTFGRDRASVRHALRRIEQRRDEPLFNARVSAMETILEPLACVTPRMGDAA</sequence>
<reference evidence="2 3" key="1">
    <citation type="submission" date="2019-04" db="EMBL/GenBank/DDBJ databases">
        <title>Phreatobacter aquaticus sp. nov.</title>
        <authorList>
            <person name="Choi A."/>
            <person name="Baek K."/>
        </authorList>
    </citation>
    <scope>NUCLEOTIDE SEQUENCE [LARGE SCALE GENOMIC DNA]</scope>
    <source>
        <strain evidence="2 3">NMCR1094</strain>
    </source>
</reference>
<dbReference type="GO" id="GO:0043565">
    <property type="term" value="F:sequence-specific DNA binding"/>
    <property type="evidence" value="ECO:0007669"/>
    <property type="project" value="InterPro"/>
</dbReference>
<dbReference type="InterPro" id="IPR013159">
    <property type="entry name" value="DnaA_C"/>
</dbReference>
<dbReference type="EMBL" id="CP039865">
    <property type="protein sequence ID" value="QCK86571.1"/>
    <property type="molecule type" value="Genomic_DNA"/>
</dbReference>
<dbReference type="AlphaFoldDB" id="A0A4D7QIV1"/>
<dbReference type="CDD" id="cd06571">
    <property type="entry name" value="Bac_DnaA_C"/>
    <property type="match status" value="1"/>
</dbReference>
<organism evidence="2 3">
    <name type="scientific">Phreatobacter aquaticus</name>
    <dbReference type="NCBI Taxonomy" id="2570229"/>
    <lineage>
        <taxon>Bacteria</taxon>
        <taxon>Pseudomonadati</taxon>
        <taxon>Pseudomonadota</taxon>
        <taxon>Alphaproteobacteria</taxon>
        <taxon>Hyphomicrobiales</taxon>
        <taxon>Phreatobacteraceae</taxon>
        <taxon>Phreatobacter</taxon>
    </lineage>
</organism>
<evidence type="ECO:0000259" key="1">
    <source>
        <dbReference type="SMART" id="SM00760"/>
    </source>
</evidence>
<name>A0A4D7QIV1_9HYPH</name>
<dbReference type="InterPro" id="IPR010921">
    <property type="entry name" value="Trp_repressor/repl_initiator"/>
</dbReference>
<dbReference type="RefSeq" id="WP_137099902.1">
    <property type="nucleotide sequence ID" value="NZ_CP039865.1"/>
</dbReference>
<dbReference type="Gene3D" id="1.10.1750.10">
    <property type="match status" value="1"/>
</dbReference>
<dbReference type="Proteomes" id="UP000298588">
    <property type="component" value="Chromosome"/>
</dbReference>
<feature type="domain" description="Chromosomal replication initiator DnaA C-terminal" evidence="1">
    <location>
        <begin position="18"/>
        <end position="87"/>
    </location>
</feature>
<dbReference type="SUPFAM" id="SSF48295">
    <property type="entry name" value="TrpR-like"/>
    <property type="match status" value="1"/>
</dbReference>
<dbReference type="KEGG" id="paqt:E8L99_12790"/>
<evidence type="ECO:0000313" key="3">
    <source>
        <dbReference type="Proteomes" id="UP000298588"/>
    </source>
</evidence>
<dbReference type="GO" id="GO:0006270">
    <property type="term" value="P:DNA replication initiation"/>
    <property type="evidence" value="ECO:0007669"/>
    <property type="project" value="InterPro"/>
</dbReference>
<gene>
    <name evidence="2" type="ORF">E8L99_12790</name>
</gene>
<dbReference type="GO" id="GO:0005524">
    <property type="term" value="F:ATP binding"/>
    <property type="evidence" value="ECO:0007669"/>
    <property type="project" value="InterPro"/>
</dbReference>
<dbReference type="OrthoDB" id="8480222at2"/>